<dbReference type="Pfam" id="PF06952">
    <property type="entry name" value="PsiA"/>
    <property type="match status" value="1"/>
</dbReference>
<dbReference type="Proteomes" id="UP000566985">
    <property type="component" value="Unassembled WGS sequence"/>
</dbReference>
<protein>
    <submittedName>
        <fullName evidence="1">Plasmid SOS inhibition protein A</fullName>
    </submittedName>
</protein>
<dbReference type="GeneID" id="57346896"/>
<reference evidence="2 3" key="1">
    <citation type="submission" date="2019-10" db="EMBL/GenBank/DDBJ databases">
        <authorList>
            <person name="Karimi E."/>
        </authorList>
    </citation>
    <scope>NUCLEOTIDE SEQUENCE [LARGE SCALE GENOMIC DNA]</scope>
    <source>
        <strain evidence="2">Pantoea sp. 111</strain>
    </source>
</reference>
<sequence length="243" mass="28121">MNTIPRHLSLVPACPYSLAISLAIAEVEKRLQGRAARGGHPYASAFMRHYCGTRTIKADQLRRVMPEYSPGDRAAPPARDYLAALDMLIASRGERCPAPLSQDTGSRLFPLTAARFTERQEKRLTLRHSRANNREAREREQKRRRYRNRLAQAALELAFHTPQTAGRWYAHWQDRDICESDLQSLVLTWLKRFVSCRHIDPWEWHEEPLWRVMLDISILAGEMSAFSRMTDRFALPVLLTCRP</sequence>
<dbReference type="AlphaFoldDB" id="A0A653YL93"/>
<gene>
    <name evidence="1" type="ORF">HU668_17205</name>
    <name evidence="2" type="ORF">PANT111_40252</name>
</gene>
<dbReference type="Proteomes" id="UP000433737">
    <property type="component" value="Unassembled WGS sequence"/>
</dbReference>
<dbReference type="EMBL" id="JABWPM010000022">
    <property type="protein sequence ID" value="NUY98197.1"/>
    <property type="molecule type" value="Genomic_DNA"/>
</dbReference>
<name>A0A653YL93_9GAMM</name>
<comment type="caution">
    <text evidence="1">The sequence shown here is derived from an EMBL/GenBank/DDBJ whole genome shotgun (WGS) entry which is preliminary data.</text>
</comment>
<reference evidence="1 4" key="2">
    <citation type="submission" date="2020-05" db="EMBL/GenBank/DDBJ databases">
        <title>Whole Genome Sequences of Enterobacteriales Associated with the International Space Station.</title>
        <authorList>
            <person name="Bharadwaj A."/>
            <person name="Daudu R."/>
            <person name="Singh N."/>
            <person name="Wood J."/>
            <person name="Debieu M."/>
            <person name="Mason C."/>
            <person name="Wang C."/>
            <person name="Venkateswaran K."/>
        </authorList>
    </citation>
    <scope>NUCLEOTIDE SEQUENCE [LARGE SCALE GENOMIC DNA]</scope>
    <source>
        <strain evidence="1 4">IF5SW-B1</strain>
    </source>
</reference>
<evidence type="ECO:0000313" key="2">
    <source>
        <dbReference type="EMBL" id="VXC43305.1"/>
    </source>
</evidence>
<evidence type="ECO:0000313" key="3">
    <source>
        <dbReference type="Proteomes" id="UP000433737"/>
    </source>
</evidence>
<evidence type="ECO:0000313" key="1">
    <source>
        <dbReference type="EMBL" id="NUY98197.1"/>
    </source>
</evidence>
<dbReference type="EMBL" id="CABWMH010000034">
    <property type="protein sequence ID" value="VXC43305.1"/>
    <property type="molecule type" value="Genomic_DNA"/>
</dbReference>
<dbReference type="RefSeq" id="WP_069729377.1">
    <property type="nucleotide sequence ID" value="NZ_JABWPE010000022.1"/>
</dbReference>
<organism evidence="1 4">
    <name type="scientific">Pantoea brenneri</name>
    <dbReference type="NCBI Taxonomy" id="472694"/>
    <lineage>
        <taxon>Bacteria</taxon>
        <taxon>Pseudomonadati</taxon>
        <taxon>Pseudomonadota</taxon>
        <taxon>Gammaproteobacteria</taxon>
        <taxon>Enterobacterales</taxon>
        <taxon>Erwiniaceae</taxon>
        <taxon>Pantoea</taxon>
    </lineage>
</organism>
<evidence type="ECO:0000313" key="4">
    <source>
        <dbReference type="Proteomes" id="UP000566985"/>
    </source>
</evidence>
<proteinExistence type="predicted"/>
<accession>A0A653YL93</accession>
<dbReference type="InterPro" id="IPR009713">
    <property type="entry name" value="Uncharacterised_PsiA"/>
</dbReference>